<keyword evidence="4" id="KW-1185">Reference proteome</keyword>
<keyword evidence="1" id="KW-1133">Transmembrane helix</keyword>
<dbReference type="Gene3D" id="3.30.700.10">
    <property type="entry name" value="Glycoprotein, Type 4 Pilin"/>
    <property type="match status" value="1"/>
</dbReference>
<keyword evidence="1" id="KW-0812">Transmembrane</keyword>
<name>A0A286RCC0_9BACT</name>
<dbReference type="InterPro" id="IPR045584">
    <property type="entry name" value="Pilin-like"/>
</dbReference>
<evidence type="ECO:0000256" key="1">
    <source>
        <dbReference type="SAM" id="Phobius"/>
    </source>
</evidence>
<reference evidence="3 4" key="1">
    <citation type="journal article" name="Front. Microbiol.">
        <title>Sugar Metabolism of the First Thermophilic Planctomycete Thermogutta terrifontis: Comparative Genomic and Transcriptomic Approaches.</title>
        <authorList>
            <person name="Elcheninov A.G."/>
            <person name="Menzel P."/>
            <person name="Gudbergsdottir S.R."/>
            <person name="Slesarev A.I."/>
            <person name="Kadnikov V.V."/>
            <person name="Krogh A."/>
            <person name="Bonch-Osmolovskaya E.A."/>
            <person name="Peng X."/>
            <person name="Kublanov I.V."/>
        </authorList>
    </citation>
    <scope>NUCLEOTIDE SEQUENCE [LARGE SCALE GENOMIC DNA]</scope>
    <source>
        <strain evidence="3 4">R1</strain>
    </source>
</reference>
<protein>
    <recommendedName>
        <fullName evidence="2">DUF1559 domain-containing protein</fullName>
    </recommendedName>
</protein>
<dbReference type="Proteomes" id="UP000215086">
    <property type="component" value="Chromosome"/>
</dbReference>
<sequence length="280" mass="30238">MEYCTIPQHGASGARRAAFTLVELLVVIAIVGLLVGLLLPAVQAAREAARRASCTNNLRQMGLGLHNYHQAMGCFPPGGIEHRAMINPKTGRPYGPAGRQLAWSVFLLPYVEQKPLYDRIDTGKPFDAPENAEAAATILPLYICPSATNQRELRQGRGPCDYGGIYGERITSPNNPPKGMMLYDCALTVADCTDGTSCTLIISEDSGFRDGQWINGLNVFDQAFAINKAPAFENDIRSKHPGGANALFTDGSVHFLKETMDLKVLAALCTRAGGEVVGEW</sequence>
<dbReference type="Pfam" id="PF07963">
    <property type="entry name" value="N_methyl"/>
    <property type="match status" value="1"/>
</dbReference>
<dbReference type="NCBIfam" id="TIGR02532">
    <property type="entry name" value="IV_pilin_GFxxxE"/>
    <property type="match status" value="1"/>
</dbReference>
<dbReference type="Pfam" id="PF07596">
    <property type="entry name" value="SBP_bac_10"/>
    <property type="match status" value="2"/>
</dbReference>
<dbReference type="SUPFAM" id="SSF54523">
    <property type="entry name" value="Pili subunits"/>
    <property type="match status" value="1"/>
</dbReference>
<dbReference type="EMBL" id="CP018477">
    <property type="protein sequence ID" value="ASV73609.1"/>
    <property type="molecule type" value="Genomic_DNA"/>
</dbReference>
<dbReference type="InterPro" id="IPR011453">
    <property type="entry name" value="DUF1559"/>
</dbReference>
<evidence type="ECO:0000259" key="2">
    <source>
        <dbReference type="Pfam" id="PF07596"/>
    </source>
</evidence>
<feature type="domain" description="DUF1559" evidence="2">
    <location>
        <begin position="217"/>
        <end position="262"/>
    </location>
</feature>
<dbReference type="PANTHER" id="PTHR30093:SF2">
    <property type="entry name" value="TYPE II SECRETION SYSTEM PROTEIN H"/>
    <property type="match status" value="1"/>
</dbReference>
<accession>A0A286RCC0</accession>
<keyword evidence="1" id="KW-0472">Membrane</keyword>
<proteinExistence type="predicted"/>
<dbReference type="KEGG" id="ttf:THTE_1007"/>
<feature type="transmembrane region" description="Helical" evidence="1">
    <location>
        <begin position="17"/>
        <end position="42"/>
    </location>
</feature>
<dbReference type="InterPro" id="IPR027558">
    <property type="entry name" value="Pre_pil_HX9DG_C"/>
</dbReference>
<evidence type="ECO:0000313" key="4">
    <source>
        <dbReference type="Proteomes" id="UP000215086"/>
    </source>
</evidence>
<evidence type="ECO:0000313" key="3">
    <source>
        <dbReference type="EMBL" id="ASV73609.1"/>
    </source>
</evidence>
<dbReference type="RefSeq" id="WP_095414153.1">
    <property type="nucleotide sequence ID" value="NZ_CP018477.1"/>
</dbReference>
<feature type="domain" description="DUF1559" evidence="2">
    <location>
        <begin position="43"/>
        <end position="216"/>
    </location>
</feature>
<dbReference type="PANTHER" id="PTHR30093">
    <property type="entry name" value="GENERAL SECRETION PATHWAY PROTEIN G"/>
    <property type="match status" value="1"/>
</dbReference>
<dbReference type="OrthoDB" id="242858at2"/>
<dbReference type="AlphaFoldDB" id="A0A286RCC0"/>
<gene>
    <name evidence="3" type="ORF">THTE_1007</name>
</gene>
<dbReference type="InterPro" id="IPR012902">
    <property type="entry name" value="N_methyl_site"/>
</dbReference>
<dbReference type="NCBIfam" id="TIGR04294">
    <property type="entry name" value="pre_pil_HX9DG"/>
    <property type="match status" value="1"/>
</dbReference>
<organism evidence="3 4">
    <name type="scientific">Thermogutta terrifontis</name>
    <dbReference type="NCBI Taxonomy" id="1331910"/>
    <lineage>
        <taxon>Bacteria</taxon>
        <taxon>Pseudomonadati</taxon>
        <taxon>Planctomycetota</taxon>
        <taxon>Planctomycetia</taxon>
        <taxon>Pirellulales</taxon>
        <taxon>Thermoguttaceae</taxon>
        <taxon>Thermogutta</taxon>
    </lineage>
</organism>